<protein>
    <recommendedName>
        <fullName evidence="2">Impact N-terminal domain-containing protein</fullName>
    </recommendedName>
</protein>
<dbReference type="GO" id="GO:0006446">
    <property type="term" value="P:regulation of translational initiation"/>
    <property type="evidence" value="ECO:0007669"/>
    <property type="project" value="TreeGrafter"/>
</dbReference>
<accession>B5IA97</accession>
<dbReference type="AlphaFoldDB" id="B5IA97"/>
<dbReference type="eggNOG" id="arCOG03107">
    <property type="taxonomic scope" value="Archaea"/>
</dbReference>
<gene>
    <name evidence="3" type="ordered locus">Aboo_0454</name>
</gene>
<proteinExistence type="inferred from homology"/>
<feature type="domain" description="Impact N-terminal" evidence="2">
    <location>
        <begin position="12"/>
        <end position="112"/>
    </location>
</feature>
<dbReference type="EMBL" id="CP001941">
    <property type="protein sequence ID" value="ADD08265.1"/>
    <property type="molecule type" value="Genomic_DNA"/>
</dbReference>
<evidence type="ECO:0000313" key="3">
    <source>
        <dbReference type="EMBL" id="ADD08265.1"/>
    </source>
</evidence>
<sequence length="119" mass="13452">MREIAAGMIKVKNSKFYAHLYEIEGMADMEEILKEHRRKYKKAVHHCWAAIVDGEEKYKDDGEVGHPGKVILSVLKKYNAKNRAIVVSRIFGGIKLGVGGVARAFREAAESVMEFDEKN</sequence>
<organism evidence="3 4">
    <name type="scientific">Aciduliprofundum boonei (strain DSM 19572 / T469)</name>
    <dbReference type="NCBI Taxonomy" id="439481"/>
    <lineage>
        <taxon>Archaea</taxon>
        <taxon>Methanobacteriati</taxon>
        <taxon>Thermoplasmatota</taxon>
        <taxon>DHVE2 group</taxon>
        <taxon>Candidatus Aciduliprofundum</taxon>
    </lineage>
</organism>
<dbReference type="PANTHER" id="PTHR16301">
    <property type="entry name" value="IMPACT-RELATED"/>
    <property type="match status" value="1"/>
</dbReference>
<dbReference type="InterPro" id="IPR001498">
    <property type="entry name" value="Impact_N"/>
</dbReference>
<evidence type="ECO:0000259" key="2">
    <source>
        <dbReference type="Pfam" id="PF01205"/>
    </source>
</evidence>
<evidence type="ECO:0000313" key="4">
    <source>
        <dbReference type="Proteomes" id="UP000001400"/>
    </source>
</evidence>
<dbReference type="RefSeq" id="WP_008082278.1">
    <property type="nucleotide sequence ID" value="NC_013926.1"/>
</dbReference>
<evidence type="ECO:0000256" key="1">
    <source>
        <dbReference type="ARBA" id="ARBA00007665"/>
    </source>
</evidence>
<dbReference type="InterPro" id="IPR036956">
    <property type="entry name" value="Impact_N_sf"/>
</dbReference>
<dbReference type="SUPFAM" id="SSF54211">
    <property type="entry name" value="Ribosomal protein S5 domain 2-like"/>
    <property type="match status" value="1"/>
</dbReference>
<dbReference type="KEGG" id="abi:Aboo_0454"/>
<dbReference type="HOGENOM" id="CLU_083552_3_3_2"/>
<comment type="similarity">
    <text evidence="1">Belongs to the IMPACT family.</text>
</comment>
<dbReference type="InterPro" id="IPR020568">
    <property type="entry name" value="Ribosomal_Su5_D2-typ_SF"/>
</dbReference>
<reference evidence="3" key="1">
    <citation type="submission" date="2010-02" db="EMBL/GenBank/DDBJ databases">
        <title>Complete sequence of Aciduliprofundum boonei T469.</title>
        <authorList>
            <consortium name="US DOE Joint Genome Institute"/>
            <person name="Lucas S."/>
            <person name="Copeland A."/>
            <person name="Lapidus A."/>
            <person name="Cheng J.-F."/>
            <person name="Bruce D."/>
            <person name="Goodwin L."/>
            <person name="Pitluck S."/>
            <person name="Saunders E."/>
            <person name="Detter J.C."/>
            <person name="Han C."/>
            <person name="Tapia R."/>
            <person name="Land M."/>
            <person name="Hauser L."/>
            <person name="Kyrpides N."/>
            <person name="Mikhailova N."/>
            <person name="Flores G."/>
            <person name="Reysenbach A.-L."/>
            <person name="Woyke T."/>
        </authorList>
    </citation>
    <scope>NUCLEOTIDE SEQUENCE</scope>
    <source>
        <strain evidence="3">T469</strain>
    </source>
</reference>
<dbReference type="GeneID" id="8827397"/>
<dbReference type="Pfam" id="PF01205">
    <property type="entry name" value="Impact_N"/>
    <property type="match status" value="1"/>
</dbReference>
<dbReference type="PANTHER" id="PTHR16301:SF20">
    <property type="entry name" value="IMPACT FAMILY MEMBER YIGZ"/>
    <property type="match status" value="1"/>
</dbReference>
<dbReference type="Gene3D" id="3.30.230.30">
    <property type="entry name" value="Impact, N-terminal domain"/>
    <property type="match status" value="1"/>
</dbReference>
<dbReference type="GO" id="GO:0005737">
    <property type="term" value="C:cytoplasm"/>
    <property type="evidence" value="ECO:0007669"/>
    <property type="project" value="TreeGrafter"/>
</dbReference>
<dbReference type="OrthoDB" id="121633at2157"/>
<dbReference type="Proteomes" id="UP000001400">
    <property type="component" value="Chromosome"/>
</dbReference>
<dbReference type="InterPro" id="IPR023582">
    <property type="entry name" value="Impact"/>
</dbReference>
<keyword evidence="4" id="KW-1185">Reference proteome</keyword>
<name>B5IA97_ACIB4</name>
<dbReference type="STRING" id="439481.Aboo_0454"/>